<evidence type="ECO:0000313" key="5">
    <source>
        <dbReference type="EMBL" id="TCL64719.1"/>
    </source>
</evidence>
<dbReference type="GO" id="GO:0016887">
    <property type="term" value="F:ATP hydrolysis activity"/>
    <property type="evidence" value="ECO:0007669"/>
    <property type="project" value="InterPro"/>
</dbReference>
<dbReference type="InterPro" id="IPR017871">
    <property type="entry name" value="ABC_transporter-like_CS"/>
</dbReference>
<evidence type="ECO:0000259" key="4">
    <source>
        <dbReference type="PROSITE" id="PS50893"/>
    </source>
</evidence>
<dbReference type="Gene3D" id="3.40.50.300">
    <property type="entry name" value="P-loop containing nucleotide triphosphate hydrolases"/>
    <property type="match status" value="1"/>
</dbReference>
<evidence type="ECO:0000256" key="2">
    <source>
        <dbReference type="ARBA" id="ARBA00022741"/>
    </source>
</evidence>
<dbReference type="InterPro" id="IPR003593">
    <property type="entry name" value="AAA+_ATPase"/>
</dbReference>
<dbReference type="PANTHER" id="PTHR42711:SF18">
    <property type="entry name" value="ABC TRANSPORTER, ATP-BINDING PROTEIN"/>
    <property type="match status" value="1"/>
</dbReference>
<accession>A0A4R1RFP0</accession>
<organism evidence="5 6">
    <name type="scientific">Hydrogenispora ethanolica</name>
    <dbReference type="NCBI Taxonomy" id="1082276"/>
    <lineage>
        <taxon>Bacteria</taxon>
        <taxon>Bacillati</taxon>
        <taxon>Bacillota</taxon>
        <taxon>Hydrogenispora</taxon>
    </lineage>
</organism>
<dbReference type="SUPFAM" id="SSF52540">
    <property type="entry name" value="P-loop containing nucleoside triphosphate hydrolases"/>
    <property type="match status" value="1"/>
</dbReference>
<dbReference type="InterPro" id="IPR050763">
    <property type="entry name" value="ABC_transporter_ATP-binding"/>
</dbReference>
<reference evidence="5 6" key="1">
    <citation type="submission" date="2019-03" db="EMBL/GenBank/DDBJ databases">
        <title>Genomic Encyclopedia of Type Strains, Phase IV (KMG-IV): sequencing the most valuable type-strain genomes for metagenomic binning, comparative biology and taxonomic classification.</title>
        <authorList>
            <person name="Goeker M."/>
        </authorList>
    </citation>
    <scope>NUCLEOTIDE SEQUENCE [LARGE SCALE GENOMIC DNA]</scope>
    <source>
        <strain evidence="5 6">LX-B</strain>
    </source>
</reference>
<keyword evidence="6" id="KW-1185">Reference proteome</keyword>
<evidence type="ECO:0000256" key="3">
    <source>
        <dbReference type="ARBA" id="ARBA00022840"/>
    </source>
</evidence>
<dbReference type="PANTHER" id="PTHR42711">
    <property type="entry name" value="ABC TRANSPORTER ATP-BINDING PROTEIN"/>
    <property type="match status" value="1"/>
</dbReference>
<feature type="domain" description="ABC transporter" evidence="4">
    <location>
        <begin position="33"/>
        <end position="259"/>
    </location>
</feature>
<dbReference type="InterPro" id="IPR003439">
    <property type="entry name" value="ABC_transporter-like_ATP-bd"/>
</dbReference>
<evidence type="ECO:0000256" key="1">
    <source>
        <dbReference type="ARBA" id="ARBA00022448"/>
    </source>
</evidence>
<dbReference type="AlphaFoldDB" id="A0A4R1RFP0"/>
<protein>
    <submittedName>
        <fullName evidence="5">ABC-2 type transport system ATP-binding protein</fullName>
    </submittedName>
</protein>
<dbReference type="PROSITE" id="PS50893">
    <property type="entry name" value="ABC_TRANSPORTER_2"/>
    <property type="match status" value="1"/>
</dbReference>
<dbReference type="Pfam" id="PF00005">
    <property type="entry name" value="ABC_tran"/>
    <property type="match status" value="1"/>
</dbReference>
<dbReference type="CDD" id="cd03230">
    <property type="entry name" value="ABC_DR_subfamily_A"/>
    <property type="match status" value="1"/>
</dbReference>
<gene>
    <name evidence="5" type="ORF">EDC14_101817</name>
</gene>
<comment type="caution">
    <text evidence="5">The sequence shown here is derived from an EMBL/GenBank/DDBJ whole genome shotgun (WGS) entry which is preliminary data.</text>
</comment>
<dbReference type="PROSITE" id="PS00211">
    <property type="entry name" value="ABC_TRANSPORTER_1"/>
    <property type="match status" value="1"/>
</dbReference>
<keyword evidence="3 5" id="KW-0067">ATP-binding</keyword>
<name>A0A4R1RFP0_HYDET</name>
<dbReference type="Proteomes" id="UP000295008">
    <property type="component" value="Unassembled WGS sequence"/>
</dbReference>
<dbReference type="EMBL" id="SLUN01000018">
    <property type="protein sequence ID" value="TCL64719.1"/>
    <property type="molecule type" value="Genomic_DNA"/>
</dbReference>
<keyword evidence="2" id="KW-0547">Nucleotide-binding</keyword>
<dbReference type="OrthoDB" id="9804819at2"/>
<proteinExistence type="predicted"/>
<sequence length="320" mass="35458">MAHRRLTKPGRETKDALGSLRLQKQGVNMPDVVVVNNLMKKYGQRLAVAGLSFSVGPGQTLGLLGPNGAGKTTTMRMLMGLSRPSSGSISIFGIPLANGLKQVHSRIGVVFEKPNLMENLSAYQNLALSCKLYGQPLSRIQSLLERMDLWSRARDPVRSYSKGMRQRILIIRALIHEPELLFLDEPCSGLDPVSSRIIRDYLLELKRGGITIILTSHDMTEVDELCDQIGFINHGELVVMAEPRELKERFGQSGLKVTFRQDSQISEAVIAPTSENLGWLAGLYAENRVVAVHSMEATLDEIFRKLSDSKLGQQPSDELH</sequence>
<dbReference type="SMART" id="SM00382">
    <property type="entry name" value="AAA"/>
    <property type="match status" value="1"/>
</dbReference>
<evidence type="ECO:0000313" key="6">
    <source>
        <dbReference type="Proteomes" id="UP000295008"/>
    </source>
</evidence>
<keyword evidence="1" id="KW-0813">Transport</keyword>
<dbReference type="GO" id="GO:0005524">
    <property type="term" value="F:ATP binding"/>
    <property type="evidence" value="ECO:0007669"/>
    <property type="project" value="UniProtKB-KW"/>
</dbReference>
<dbReference type="InterPro" id="IPR027417">
    <property type="entry name" value="P-loop_NTPase"/>
</dbReference>